<evidence type="ECO:0000313" key="3">
    <source>
        <dbReference type="Proteomes" id="UP000234857"/>
    </source>
</evidence>
<protein>
    <recommendedName>
        <fullName evidence="1">Ig-like domain-containing protein</fullName>
    </recommendedName>
</protein>
<evidence type="ECO:0000313" key="2">
    <source>
        <dbReference type="EMBL" id="PLX16191.1"/>
    </source>
</evidence>
<feature type="domain" description="Ig-like" evidence="1">
    <location>
        <begin position="1074"/>
        <end position="1205"/>
    </location>
</feature>
<accession>A0A2N5ZBY5</accession>
<name>A0A2N5ZBY5_MUIH1</name>
<dbReference type="Pfam" id="PF13750">
    <property type="entry name" value="Big_3_3"/>
    <property type="match status" value="1"/>
</dbReference>
<evidence type="ECO:0000259" key="1">
    <source>
        <dbReference type="Pfam" id="PF13750"/>
    </source>
</evidence>
<gene>
    <name evidence="2" type="ORF">C0601_11255</name>
</gene>
<proteinExistence type="predicted"/>
<dbReference type="Proteomes" id="UP000234857">
    <property type="component" value="Unassembled WGS sequence"/>
</dbReference>
<dbReference type="EMBL" id="PKTG01000122">
    <property type="protein sequence ID" value="PLX16191.1"/>
    <property type="molecule type" value="Genomic_DNA"/>
</dbReference>
<organism evidence="2 3">
    <name type="scientific">Muiribacterium halophilum</name>
    <dbReference type="NCBI Taxonomy" id="2053465"/>
    <lineage>
        <taxon>Bacteria</taxon>
        <taxon>Candidatus Muiribacteriota</taxon>
        <taxon>Candidatus Muiribacteriia</taxon>
        <taxon>Candidatus Muiribacteriales</taxon>
        <taxon>Candidatus Muiribacteriaceae</taxon>
        <taxon>Candidatus Muiribacterium</taxon>
    </lineage>
</organism>
<reference evidence="2 3" key="1">
    <citation type="submission" date="2017-11" db="EMBL/GenBank/DDBJ databases">
        <title>Genome-resolved metagenomics identifies genetic mobility, metabolic interactions, and unexpected diversity in perchlorate-reducing communities.</title>
        <authorList>
            <person name="Barnum T.P."/>
            <person name="Figueroa I.A."/>
            <person name="Carlstrom C.I."/>
            <person name="Lucas L.N."/>
            <person name="Engelbrektson A.L."/>
            <person name="Coates J.D."/>
        </authorList>
    </citation>
    <scope>NUCLEOTIDE SEQUENCE [LARGE SCALE GENOMIC DNA]</scope>
    <source>
        <strain evidence="2">BM706</strain>
    </source>
</reference>
<dbReference type="Gene3D" id="2.60.40.10">
    <property type="entry name" value="Immunoglobulins"/>
    <property type="match status" value="1"/>
</dbReference>
<comment type="caution">
    <text evidence="2">The sequence shown here is derived from an EMBL/GenBank/DDBJ whole genome shotgun (WGS) entry which is preliminary data.</text>
</comment>
<dbReference type="InterPro" id="IPR013783">
    <property type="entry name" value="Ig-like_fold"/>
</dbReference>
<dbReference type="InterPro" id="IPR022038">
    <property type="entry name" value="Ig-like_bact"/>
</dbReference>
<sequence length="2805" mass="299264">MRLFRIIFIYIFLFSFSIFGSITNVTSQDSVDAIDNDGIYNNTQTISINIETDTNYSEGTVEVFSPSTFNGSGQQSLTYDGTALGKYYYSYDLSPVLYQDSNDYFVTVNFSDDSNSVYVMTLDSTAPTCSSIAASNSLGNSSIIKTGDTLTLSANISDTNITLSDIEADLSNIGLGASVNPDSFTGGVATWNVVAGVIALDGVKNIDISATTDQAKNSLSGSTSINVTADNTAPNMTAIVMNNKNGGADDFLTSSNTVDIVASITESNMQIADITADLTSLGLGSAVNPNTYAAGDATWTVTPGVITDGSKNITFSATDDAGNTLSGTTSHSITVDNVSPSCSNISITNTNGESSYFMDNDTLEIVADISEANYDKTLIYADLSQFGGGAIVNPDSFDGSHATWEIVATSPTEGIKTFTISGTSIDKAENTITGTLTSNITFDKTQPATTAVKLMNSISESNIARAGDTVEIVVSITDNYSIRAQDIFVNTTELSGATDNQGDTYAAGKCNIVDYVIDSGLAEGSYDIWVNNNTTDEAGNMVTSASTGETIIIDNTGPAVTDFKIYNMLGSESLAKADDTLEVVVKMPAEANGDISLIKLDASELGLSSALTPSQFTNSDGATWEVAYTGLTQGTYTLEVIGTDLAGNDLTGTLSATFEVDATSPAINSITITNDSGRTSAYNSGNLTVTANITEGEGNLDAADILADLSEFGGGASTAADSYLGSTATWSIVGPDTTPGLKTFEILSTTMDDAGNLISGTREATIWCDTTAPSLTALTPIDGTYSQPTFEVSFSISDSSSFNSMAQTTVTLNYNIKKDATPDDPQSTILSTYSTTSPYVYTAEISITPTDADTVELYVTAEDDAANLLTSGLSPTGLTGDRNNIIIDSSAPTFTDQGGSDSTDASHADKFVKAGDSIYIWSVISDNKSDTCELGIDLSVLDSTFSSAETLTRNGDTYEITTSALSENTMADGTIELTIYATDDAGNISSSTFEVVLDKVGPSFDDTSIVSSFNNDLYFRETETGEITVSLNGEVGFDVTAEISSMDSALSDSLMTDNLDGTYSLTLPALTGTMNEGTIAVVISATDLSDNTSTTEISCILDNTAPDFSSGTLSITDADNWYKEGESINFMIVLDSTETELDIQVDLSALGGPFSTDTVELSYSSGTCAVYAYTSLALTSTVNQGSYTIDLTATDKAGNQDTDSSLTVNTDRTPPIIDSILYFDDRFSNQLILSESSLPDEDSSLYYNSSYTDISNITSGSLEIRLTEANIRADLSPMQLRVVVPGKGTKEIEFTSGSITSAGPPDWDVEFSGQDLLVSGMDTGDSYEIWVYGTDSGENTLNTKILSTTLIDNKLMTGTTTQSITPSNILPTGFQTVNISVSDIDLYAFDSGFDSVEVVFSPDHFKNLRGDTATFSVNSTALTPVDTTPSDSTEIGVYPYESSTGIDFTDHSIYFSLHNLGRQRYTGEGTTEVSFDLSFDLEPLNFPSTDPAPFLIYISDSETGKRVLLDETLEVSINSPVSDALAESYPLSIVPGEKAYNYIYIRPFLSASDAGFDRIIVTNNLNTDGDFEIGVDTAGGANSYIDNSDSIEVFLGSTEYNIENSSAPDSTEVAIFYEGNDTFEIVLGDTIDSNNSDIIKIKYSVIAPTAEFAEGSFEVVLKNSTYDLSASASEGNAITTYNNNHLLFSSRNICISALCEINPPYMLPSRDEIPLEFSVLPTFDVSNSGIDQIWIELDSFEVSSSPAPTFRLGSLNYTNVSTTPSLNEVLVEMVGSSEVKLTLGSPVNSSVIDKHMYIELYGKSLSGTGDFTNKIYLGNDENRYRVSVSDGNADGISNNNRLAIKTGEIQDDFETVSIFPTKVPPAKESTFTVKIKPDFDKTKNIDSNRFLIVAPSTFPISDTTSVRDSVVVKKDVSPALNKSYTEIYSGDPASGEALVKVLGQTIEVVIGDLLHYNSSTVQLENDATMEVQFKLTSQSTTDESGATFEVYVDSTHVSESIHADNTVSGDRLVKIKTPGASGQGDISPNYVVAGANDKAFIYTINCSVASSGEGVDKIYFNLPDNFTDMSLDYIKLDTGEIGGLIDKTAECTSEITANPRTFTFHTSEIPAGYSGTIEIAFTADTPAIPNYPSGEVVTTYLDNSEISYPIEISAKTTDSNKIFVAKPLSALIAEVNPSFTMLDTKEIMTISMLPTVNSSDIGPDSFEITLPDYTTFDSSYQTKLYVGGTQISDSSYSLSTYEVSANSQVLLINTDSLIKHHEKVDLVFRANIGSTREVSTLGVKAGSSDLLAGSKTATAGNADSIMNNNSLDISIEGYPCDNLTTISELSPKNVFANDTYEMTYTVSFPIDSTNEGVEKFYIYIPDGYMPVALDSGEIKIDTTLQGATFQKVGNDLQVTLSSPVIGTAPSPHIAEISFYVNTPSIANSVGSDFYSKISTTGKQFVVYPLAGDADSNALNGSGYTATVSNYLTYAIAEISPNYANVDTQTQMDIYTKLDFETGDSGIDLFDISFPTGYSFGASDKNHVSIYDCSTGDTLEIALIEYTPNDAVGKLSADGFTLKTNSAINSDGVYRISFNLKAPDVSDAPTGKTFSVDVANSSDISHKTNATAGDAYSSWTGNSLKMIAGETKLDSYDISLEAARNGFYKINLNMDFSSMMDNDTPPSIKIKSGTTNKTVTLTNDYYKYDKYTGSTYISISADSGEAQVSDFTDNVSIIIDSISNIYGGPLDTDEVSGVSVNPSFLIAAFPLPVIENKMLILVRCSEQLSGDLSLTVEQENAITKTVSMEKISNLLYKGYYSIDLTK</sequence>